<gene>
    <name evidence="2" type="ORF">FPK29_02725</name>
</gene>
<feature type="transmembrane region" description="Helical" evidence="1">
    <location>
        <begin position="184"/>
        <end position="202"/>
    </location>
</feature>
<dbReference type="Pfam" id="PF12730">
    <property type="entry name" value="ABC2_membrane_4"/>
    <property type="match status" value="1"/>
</dbReference>
<dbReference type="EMBL" id="VMHJ01000001">
    <property type="protein sequence ID" value="TSJ86604.1"/>
    <property type="molecule type" value="Genomic_DNA"/>
</dbReference>
<proteinExistence type="predicted"/>
<keyword evidence="1" id="KW-0472">Membrane</keyword>
<sequence>MLWRADMKTLLQLELKKTRLWPCIFAGLAVVAASLALGGMFLAIGHTSGRSDPRLSSLAFVLQMAMVILLVGFSLVAAALCNLVFIEPYTGRNLTLTLSCPISRERILLAKLVFVGFFTALSYLAGTAVTLTVLLLVDRLVGSLEKGSPGCLFRQVLFMLVTSLAGLAGLVGIALSLGFWKRSLPIMFGVLLLLDALVGNLLSLSPLLSALVLLIIFLTSLPAWWLLHRTLMKIELP</sequence>
<feature type="transmembrane region" description="Helical" evidence="1">
    <location>
        <begin position="156"/>
        <end position="177"/>
    </location>
</feature>
<keyword evidence="1" id="KW-0812">Transmembrane</keyword>
<name>A0A556RCI9_9BIFI</name>
<evidence type="ECO:0000256" key="1">
    <source>
        <dbReference type="SAM" id="Phobius"/>
    </source>
</evidence>
<dbReference type="AlphaFoldDB" id="A0A556RCI9"/>
<accession>A0A556RCI9</accession>
<feature type="transmembrane region" description="Helical" evidence="1">
    <location>
        <begin position="20"/>
        <end position="44"/>
    </location>
</feature>
<evidence type="ECO:0000313" key="2">
    <source>
        <dbReference type="EMBL" id="TSJ86604.1"/>
    </source>
</evidence>
<keyword evidence="1" id="KW-1133">Transmembrane helix</keyword>
<dbReference type="Proteomes" id="UP000317536">
    <property type="component" value="Unassembled WGS sequence"/>
</dbReference>
<feature type="transmembrane region" description="Helical" evidence="1">
    <location>
        <begin position="107"/>
        <end position="136"/>
    </location>
</feature>
<feature type="transmembrane region" description="Helical" evidence="1">
    <location>
        <begin position="64"/>
        <end position="86"/>
    </location>
</feature>
<evidence type="ECO:0008006" key="4">
    <source>
        <dbReference type="Google" id="ProtNLM"/>
    </source>
</evidence>
<feature type="transmembrane region" description="Helical" evidence="1">
    <location>
        <begin position="208"/>
        <end position="227"/>
    </location>
</feature>
<comment type="caution">
    <text evidence="2">The sequence shown here is derived from an EMBL/GenBank/DDBJ whole genome shotgun (WGS) entry which is preliminary data.</text>
</comment>
<evidence type="ECO:0000313" key="3">
    <source>
        <dbReference type="Proteomes" id="UP000317536"/>
    </source>
</evidence>
<reference evidence="2 3" key="1">
    <citation type="submission" date="2019-07" db="EMBL/GenBank/DDBJ databases">
        <title>Bifidobacterium asteroides genomes.</title>
        <authorList>
            <person name="Zheng H."/>
        </authorList>
    </citation>
    <scope>NUCLEOTIDE SEQUENCE [LARGE SCALE GENOMIC DNA]</scope>
    <source>
        <strain evidence="2 3">W8111</strain>
    </source>
</reference>
<organism evidence="2 3">
    <name type="scientific">Bifidobacterium asteroides</name>
    <dbReference type="NCBI Taxonomy" id="1684"/>
    <lineage>
        <taxon>Bacteria</taxon>
        <taxon>Bacillati</taxon>
        <taxon>Actinomycetota</taxon>
        <taxon>Actinomycetes</taxon>
        <taxon>Bifidobacteriales</taxon>
        <taxon>Bifidobacteriaceae</taxon>
        <taxon>Bifidobacterium</taxon>
    </lineage>
</organism>
<protein>
    <recommendedName>
        <fullName evidence="4">ABC transporter permease</fullName>
    </recommendedName>
</protein>